<accession>A0A1Y3QVX0</accession>
<name>A0A1Y3QVX0_9BACT</name>
<proteinExistence type="predicted"/>
<reference evidence="2" key="1">
    <citation type="submission" date="2017-04" db="EMBL/GenBank/DDBJ databases">
        <title>Function of individual gut microbiota members based on whole genome sequencing of pure cultures obtained from chicken caecum.</title>
        <authorList>
            <person name="Medvecky M."/>
            <person name="Cejkova D."/>
            <person name="Polansky O."/>
            <person name="Karasova D."/>
            <person name="Kubasova T."/>
            <person name="Cizek A."/>
            <person name="Rychlik I."/>
        </authorList>
    </citation>
    <scope>NUCLEOTIDE SEQUENCE [LARGE SCALE GENOMIC DNA]</scope>
    <source>
        <strain evidence="2">An90</strain>
    </source>
</reference>
<dbReference type="Proteomes" id="UP000195772">
    <property type="component" value="Unassembled WGS sequence"/>
</dbReference>
<dbReference type="AlphaFoldDB" id="A0A1Y3QVX0"/>
<sequence>MTTNKTRKLIATIFTAEDMQKIRCMNRAELTAEEQFCLDLFVLGYYTGGMPLRNMAYLTADKIEGSFLDCKTVSYPKVTKMKLNSEFMKIIDRYKADTCDNYLLPIFTQEDNTQSKQERRLEQVAAMMEKTFHKIETITGFEKLTWYEARQAYVDYRLRQGDSVTVLYQMLGDAALEVDEYYWNHP</sequence>
<comment type="caution">
    <text evidence="1">The sequence shown here is derived from an EMBL/GenBank/DDBJ whole genome shotgun (WGS) entry which is preliminary data.</text>
</comment>
<protein>
    <recommendedName>
        <fullName evidence="3">Integrase</fullName>
    </recommendedName>
</protein>
<evidence type="ECO:0000313" key="1">
    <source>
        <dbReference type="EMBL" id="OUN03831.1"/>
    </source>
</evidence>
<gene>
    <name evidence="1" type="ORF">B5G41_05030</name>
</gene>
<organism evidence="1 2">
    <name type="scientific">Alistipes onderdonkii</name>
    <dbReference type="NCBI Taxonomy" id="328813"/>
    <lineage>
        <taxon>Bacteria</taxon>
        <taxon>Pseudomonadati</taxon>
        <taxon>Bacteroidota</taxon>
        <taxon>Bacteroidia</taxon>
        <taxon>Bacteroidales</taxon>
        <taxon>Rikenellaceae</taxon>
        <taxon>Alistipes</taxon>
    </lineage>
</organism>
<evidence type="ECO:0000313" key="2">
    <source>
        <dbReference type="Proteomes" id="UP000195772"/>
    </source>
</evidence>
<dbReference type="RefSeq" id="WP_087401607.1">
    <property type="nucleotide sequence ID" value="NZ_NFHB01000003.1"/>
</dbReference>
<dbReference type="EMBL" id="NFHB01000003">
    <property type="protein sequence ID" value="OUN03831.1"/>
    <property type="molecule type" value="Genomic_DNA"/>
</dbReference>
<evidence type="ECO:0008006" key="3">
    <source>
        <dbReference type="Google" id="ProtNLM"/>
    </source>
</evidence>